<protein>
    <recommendedName>
        <fullName evidence="3">PD-(D/E)XK nuclease family transposase</fullName>
    </recommendedName>
</protein>
<organism evidence="1 2">
    <name type="scientific">Faecalibacillus faecis</name>
    <dbReference type="NCBI Taxonomy" id="1982628"/>
    <lineage>
        <taxon>Bacteria</taxon>
        <taxon>Bacillati</taxon>
        <taxon>Bacillota</taxon>
        <taxon>Erysipelotrichia</taxon>
        <taxon>Erysipelotrichales</taxon>
        <taxon>Coprobacillaceae</taxon>
        <taxon>Faecalibacillus</taxon>
    </lineage>
</organism>
<name>A0A2T3FWV7_9FIRM</name>
<dbReference type="GeneID" id="77471192"/>
<reference evidence="2" key="1">
    <citation type="submission" date="2018-03" db="EMBL/GenBank/DDBJ databases">
        <title>Lachnoclostridium SNUG30370 gen.nov., sp.nov., isolated from human faeces.</title>
        <authorList>
            <person name="Seo B."/>
            <person name="Jeon K."/>
            <person name="Ko G."/>
        </authorList>
    </citation>
    <scope>NUCLEOTIDE SEQUENCE [LARGE SCALE GENOMIC DNA]</scope>
    <source>
        <strain evidence="2">SNUG30370</strain>
    </source>
</reference>
<proteinExistence type="predicted"/>
<evidence type="ECO:0008006" key="3">
    <source>
        <dbReference type="Google" id="ProtNLM"/>
    </source>
</evidence>
<sequence length="313" mass="36808">METINKITTSKQTTMYDHLCKTIIGNEEVLSRIIKAAVDEAKHLSIEEIRRLIEGVHIGNRIVNPHFHLVDKEGFIKDEGMVYYDILCYIDVPQEDGKNIRVYLNVEIQNNPYPGYSIITRGYAYVSRIVSRQWGSEYDYQHYDEMKKVYSLWIMPKAPKRKDGHMNVYETNERIICGTTVEEKEVYDKGVILVIYLNKEHDLNKKYEVYDELLTPLMVLLNNVLDYKGKQRIIEEYGLNTKKIEREVKDMCDLGESIALEARNEGKQIERKENNIAHIKKLMIGLQMSFKEEINLLEIPEKEVKEIEKYFQS</sequence>
<dbReference type="AlphaFoldDB" id="A0A2T3FWV7"/>
<evidence type="ECO:0000313" key="2">
    <source>
        <dbReference type="Proteomes" id="UP000241201"/>
    </source>
</evidence>
<accession>A0A2T3FWV7</accession>
<dbReference type="EMBL" id="PYLP01000011">
    <property type="protein sequence ID" value="PST39765.1"/>
    <property type="molecule type" value="Genomic_DNA"/>
</dbReference>
<dbReference type="RefSeq" id="WP_106988257.1">
    <property type="nucleotide sequence ID" value="NZ_PYLP01000011.1"/>
</dbReference>
<comment type="caution">
    <text evidence="1">The sequence shown here is derived from an EMBL/GenBank/DDBJ whole genome shotgun (WGS) entry which is preliminary data.</text>
</comment>
<keyword evidence="2" id="KW-1185">Reference proteome</keyword>
<gene>
    <name evidence="1" type="ORF">C7U55_08830</name>
</gene>
<evidence type="ECO:0000313" key="1">
    <source>
        <dbReference type="EMBL" id="PST39765.1"/>
    </source>
</evidence>
<dbReference type="Proteomes" id="UP000241201">
    <property type="component" value="Unassembled WGS sequence"/>
</dbReference>